<evidence type="ECO:0000313" key="5">
    <source>
        <dbReference type="Proteomes" id="UP000306912"/>
    </source>
</evidence>
<dbReference type="InParanoid" id="A0A5R8QH37"/>
<gene>
    <name evidence="4" type="ORF">FEZ08_00020</name>
</gene>
<dbReference type="Pfam" id="PF12354">
    <property type="entry name" value="Internalin_N"/>
    <property type="match status" value="1"/>
</dbReference>
<comment type="caution">
    <text evidence="4">The sequence shown here is derived from an EMBL/GenBank/DDBJ whole genome shotgun (WGS) entry which is preliminary data.</text>
</comment>
<feature type="domain" description="Internalin N-terminal" evidence="3">
    <location>
        <begin position="35"/>
        <end position="76"/>
    </location>
</feature>
<dbReference type="PROSITE" id="PS51450">
    <property type="entry name" value="LRR"/>
    <property type="match status" value="1"/>
</dbReference>
<accession>A0A5R8QH37</accession>
<keyword evidence="1" id="KW-0433">Leucine-rich repeat</keyword>
<keyword evidence="5" id="KW-1185">Reference proteome</keyword>
<dbReference type="InterPro" id="IPR001611">
    <property type="entry name" value="Leu-rich_rpt"/>
</dbReference>
<dbReference type="AlphaFoldDB" id="A0A5R8QH37"/>
<keyword evidence="2" id="KW-0677">Repeat</keyword>
<name>A0A5R8QH37_9FIRM</name>
<dbReference type="RefSeq" id="WP_138189668.1">
    <property type="nucleotide sequence ID" value="NZ_VBWP01000001.1"/>
</dbReference>
<evidence type="ECO:0000313" key="4">
    <source>
        <dbReference type="EMBL" id="TLG77056.1"/>
    </source>
</evidence>
<sequence>MMKLFKLLFSIALFAFMIGSTVFIQENRTDIVHAASTSTPPPAAVNEIFPDPNLAAVIAGTLGVSIIDVVTQTQLDGLTDLGASYSNIGSIDGIEYLPNLAYFYLNDNQISDISPLASTSFSNLSYLGFGKATV</sequence>
<dbReference type="InterPro" id="IPR032675">
    <property type="entry name" value="LRR_dom_sf"/>
</dbReference>
<evidence type="ECO:0000259" key="3">
    <source>
        <dbReference type="Pfam" id="PF12354"/>
    </source>
</evidence>
<organism evidence="4 5">
    <name type="scientific">Culicoidibacter larvae</name>
    <dbReference type="NCBI Taxonomy" id="2579976"/>
    <lineage>
        <taxon>Bacteria</taxon>
        <taxon>Bacillati</taxon>
        <taxon>Bacillota</taxon>
        <taxon>Culicoidibacteria</taxon>
        <taxon>Culicoidibacterales</taxon>
        <taxon>Culicoidibacteraceae</taxon>
        <taxon>Culicoidibacter</taxon>
    </lineage>
</organism>
<dbReference type="Proteomes" id="UP000306912">
    <property type="component" value="Unassembled WGS sequence"/>
</dbReference>
<dbReference type="Gene3D" id="1.10.8.390">
    <property type="entry name" value="Internalin N-terminal Cap domain-like"/>
    <property type="match status" value="1"/>
</dbReference>
<dbReference type="OrthoDB" id="2786233at2"/>
<dbReference type="InterPro" id="IPR024634">
    <property type="entry name" value="Internalin_N"/>
</dbReference>
<dbReference type="InterPro" id="IPR025875">
    <property type="entry name" value="Leu-rich_rpt_4"/>
</dbReference>
<reference evidence="4 5" key="1">
    <citation type="submission" date="2019-05" db="EMBL/GenBank/DDBJ databases">
        <title>Culicoidintestinum kansasii gen. nov., sp. nov. from the gastrointestinal tract of the biting midge, Culicoides sonorensis.</title>
        <authorList>
            <person name="Neupane S."/>
            <person name="Ghosh A."/>
            <person name="Gunther S."/>
            <person name="Martin K."/>
            <person name="Zurek L."/>
        </authorList>
    </citation>
    <scope>NUCLEOTIDE SEQUENCE [LARGE SCALE GENOMIC DNA]</scope>
    <source>
        <strain evidence="4 5">CS-1</strain>
    </source>
</reference>
<dbReference type="Gene3D" id="3.80.10.10">
    <property type="entry name" value="Ribonuclease Inhibitor"/>
    <property type="match status" value="1"/>
</dbReference>
<dbReference type="EMBL" id="VBWP01000001">
    <property type="protein sequence ID" value="TLG77056.1"/>
    <property type="molecule type" value="Genomic_DNA"/>
</dbReference>
<protein>
    <recommendedName>
        <fullName evidence="3">Internalin N-terminal domain-containing protein</fullName>
    </recommendedName>
</protein>
<dbReference type="SUPFAM" id="SSF52075">
    <property type="entry name" value="Outer arm dynein light chain 1"/>
    <property type="match status" value="1"/>
</dbReference>
<dbReference type="Pfam" id="PF12799">
    <property type="entry name" value="LRR_4"/>
    <property type="match status" value="1"/>
</dbReference>
<evidence type="ECO:0000256" key="1">
    <source>
        <dbReference type="ARBA" id="ARBA00022614"/>
    </source>
</evidence>
<proteinExistence type="predicted"/>
<evidence type="ECO:0000256" key="2">
    <source>
        <dbReference type="ARBA" id="ARBA00022737"/>
    </source>
</evidence>